<dbReference type="PANTHER" id="PTHR13966">
    <property type="entry name" value="ENDONUCLEASE RELATED"/>
    <property type="match status" value="1"/>
</dbReference>
<keyword evidence="7" id="KW-0378">Hydrolase</keyword>
<dbReference type="CDD" id="cd00091">
    <property type="entry name" value="NUC"/>
    <property type="match status" value="1"/>
</dbReference>
<dbReference type="AlphaFoldDB" id="A0A4U3L4T6"/>
<reference evidence="7 8" key="1">
    <citation type="submission" date="2019-05" db="EMBL/GenBank/DDBJ databases">
        <title>Panacibacter sp. strain 17mud1-8 Genome sequencing and assembly.</title>
        <authorList>
            <person name="Chhetri G."/>
        </authorList>
    </citation>
    <scope>NUCLEOTIDE SEQUENCE [LARGE SCALE GENOMIC DNA]</scope>
    <source>
        <strain evidence="7 8">17mud1-8</strain>
    </source>
</reference>
<dbReference type="EMBL" id="SZQL01000005">
    <property type="protein sequence ID" value="TKK69344.1"/>
    <property type="molecule type" value="Genomic_DNA"/>
</dbReference>
<evidence type="ECO:0000259" key="5">
    <source>
        <dbReference type="SMART" id="SM00477"/>
    </source>
</evidence>
<feature type="region of interest" description="Disordered" evidence="3">
    <location>
        <begin position="187"/>
        <end position="206"/>
    </location>
</feature>
<dbReference type="InterPro" id="IPR001604">
    <property type="entry name" value="Endo_G_ENPP1-like_dom"/>
</dbReference>
<organism evidence="7 8">
    <name type="scientific">Ilyomonas limi</name>
    <dbReference type="NCBI Taxonomy" id="2575867"/>
    <lineage>
        <taxon>Bacteria</taxon>
        <taxon>Pseudomonadati</taxon>
        <taxon>Bacteroidota</taxon>
        <taxon>Chitinophagia</taxon>
        <taxon>Chitinophagales</taxon>
        <taxon>Chitinophagaceae</taxon>
        <taxon>Ilyomonas</taxon>
    </lineage>
</organism>
<dbReference type="RefSeq" id="WP_137261339.1">
    <property type="nucleotide sequence ID" value="NZ_SZQL01000005.1"/>
</dbReference>
<evidence type="ECO:0000259" key="6">
    <source>
        <dbReference type="SMART" id="SM00892"/>
    </source>
</evidence>
<dbReference type="Gene3D" id="3.40.570.10">
    <property type="entry name" value="Extracellular Endonuclease, subunit A"/>
    <property type="match status" value="1"/>
</dbReference>
<evidence type="ECO:0000256" key="2">
    <source>
        <dbReference type="PIRSR" id="PIRSR640255-2"/>
    </source>
</evidence>
<keyword evidence="4" id="KW-0732">Signal</keyword>
<feature type="domain" description="ENPP1-3/EXOG-like endonuclease/phosphodiesterase" evidence="5">
    <location>
        <begin position="229"/>
        <end position="438"/>
    </location>
</feature>
<dbReference type="InterPro" id="IPR044929">
    <property type="entry name" value="DNA/RNA_non-sp_Endonuclease_sf"/>
</dbReference>
<feature type="chain" id="PRO_5020557497" evidence="4">
    <location>
        <begin position="23"/>
        <end position="452"/>
    </location>
</feature>
<dbReference type="SUPFAM" id="SSF54060">
    <property type="entry name" value="His-Me finger endonucleases"/>
    <property type="match status" value="1"/>
</dbReference>
<evidence type="ECO:0000256" key="3">
    <source>
        <dbReference type="SAM" id="MobiDB-lite"/>
    </source>
</evidence>
<keyword evidence="7" id="KW-0540">Nuclease</keyword>
<evidence type="ECO:0000313" key="8">
    <source>
        <dbReference type="Proteomes" id="UP000305848"/>
    </source>
</evidence>
<comment type="caution">
    <text evidence="7">The sequence shown here is derived from an EMBL/GenBank/DDBJ whole genome shotgun (WGS) entry which is preliminary data.</text>
</comment>
<protein>
    <submittedName>
        <fullName evidence="7">DNA/RNA non-specific endonuclease</fullName>
    </submittedName>
</protein>
<dbReference type="Pfam" id="PF01223">
    <property type="entry name" value="Endonuclease_NS"/>
    <property type="match status" value="1"/>
</dbReference>
<dbReference type="InterPro" id="IPR040255">
    <property type="entry name" value="Non-specific_endonuclease"/>
</dbReference>
<dbReference type="GO" id="GO:0016787">
    <property type="term" value="F:hydrolase activity"/>
    <property type="evidence" value="ECO:0007669"/>
    <property type="project" value="InterPro"/>
</dbReference>
<dbReference type="PANTHER" id="PTHR13966:SF5">
    <property type="entry name" value="ENDONUCLEASE G, MITOCHONDRIAL"/>
    <property type="match status" value="1"/>
</dbReference>
<dbReference type="Proteomes" id="UP000305848">
    <property type="component" value="Unassembled WGS sequence"/>
</dbReference>
<keyword evidence="2" id="KW-0479">Metal-binding</keyword>
<keyword evidence="8" id="KW-1185">Reference proteome</keyword>
<dbReference type="OrthoDB" id="9811262at2"/>
<evidence type="ECO:0000313" key="7">
    <source>
        <dbReference type="EMBL" id="TKK69344.1"/>
    </source>
</evidence>
<evidence type="ECO:0000256" key="1">
    <source>
        <dbReference type="PIRSR" id="PIRSR640255-1"/>
    </source>
</evidence>
<dbReference type="PROSITE" id="PS51257">
    <property type="entry name" value="PROKAR_LIPOPROTEIN"/>
    <property type="match status" value="1"/>
</dbReference>
<feature type="active site" description="Proton acceptor" evidence="1">
    <location>
        <position position="291"/>
    </location>
</feature>
<gene>
    <name evidence="7" type="ORF">FC093_08490</name>
</gene>
<dbReference type="SMART" id="SM00477">
    <property type="entry name" value="NUC"/>
    <property type="match status" value="1"/>
</dbReference>
<dbReference type="GO" id="GO:0003676">
    <property type="term" value="F:nucleic acid binding"/>
    <property type="evidence" value="ECO:0007669"/>
    <property type="project" value="InterPro"/>
</dbReference>
<feature type="signal peptide" evidence="4">
    <location>
        <begin position="1"/>
        <end position="22"/>
    </location>
</feature>
<proteinExistence type="predicted"/>
<feature type="binding site" evidence="2">
    <location>
        <position position="322"/>
    </location>
    <ligand>
        <name>Mg(2+)</name>
        <dbReference type="ChEBI" id="CHEBI:18420"/>
        <note>catalytic</note>
    </ligand>
</feature>
<dbReference type="InterPro" id="IPR020821">
    <property type="entry name" value="ENPP1-3/EXOG-like_nuc-like"/>
</dbReference>
<dbReference type="InterPro" id="IPR044925">
    <property type="entry name" value="His-Me_finger_sf"/>
</dbReference>
<evidence type="ECO:0000256" key="4">
    <source>
        <dbReference type="SAM" id="SignalP"/>
    </source>
</evidence>
<keyword evidence="7" id="KW-0255">Endonuclease</keyword>
<dbReference type="SMART" id="SM00892">
    <property type="entry name" value="Endonuclease_NS"/>
    <property type="match status" value="1"/>
</dbReference>
<feature type="domain" description="DNA/RNA non-specific endonuclease/pyrophosphatase/phosphodiesterase" evidence="6">
    <location>
        <begin position="228"/>
        <end position="438"/>
    </location>
</feature>
<name>A0A4U3L4T6_9BACT</name>
<dbReference type="GO" id="GO:0046872">
    <property type="term" value="F:metal ion binding"/>
    <property type="evidence" value="ECO:0007669"/>
    <property type="project" value="UniProtKB-KW"/>
</dbReference>
<sequence length="452" mass="48833">MNAKPLLLLCISLACFIFSSCQQPTQAVAVNAANDVAFREDFSGASKPTYTSAIINFKTGDWYLADALIGTSKSDVTESGAAVRIRNSGKLGMGFDVNGAQRVYVGYAVYANDQPSTWQLWMSTNGGDTYRQVGSTITAGNRTVQKIAFDVDQTGNVRFEIRKASGGKNRLLITSLAIAASGVVNTPPKSSGNNEQLTATAGDNSNTLLGNPTNALHNLSSGDNYLIDHGYYIESYNKTKCTPNWVSWHIGASDLGNVNRVDNFRPDASLPNGWYAVDDDDYKGSGFDKGHNCPSGDRTATTQANASTFFMDNIIPQAPNNNQRTWEHLESYCRDQIKKGNEVYVIMGNYGSGGTGSKGYTKSINQGKINVPARIWKVVVIIPNGNNDLSRIDNNTRVIAVDTPNDNSIAPDWMQYITTVAAIEKATGVDLLSALPDNIENVLAKKKFSGGN</sequence>
<accession>A0A4U3L4T6</accession>
<dbReference type="GO" id="GO:0004519">
    <property type="term" value="F:endonuclease activity"/>
    <property type="evidence" value="ECO:0007669"/>
    <property type="project" value="UniProtKB-KW"/>
</dbReference>